<protein>
    <submittedName>
        <fullName evidence="6">Fibro-slime domain-containing protein</fullName>
    </submittedName>
</protein>
<dbReference type="Gene3D" id="2.60.40.10">
    <property type="entry name" value="Immunoglobulins"/>
    <property type="match status" value="10"/>
</dbReference>
<feature type="compositionally biased region" description="Polar residues" evidence="4">
    <location>
        <begin position="1004"/>
        <end position="1022"/>
    </location>
</feature>
<name>A0A545U019_9GAMM</name>
<feature type="region of interest" description="Disordered" evidence="4">
    <location>
        <begin position="1284"/>
        <end position="1308"/>
    </location>
</feature>
<dbReference type="SMART" id="SM00089">
    <property type="entry name" value="PKD"/>
    <property type="match status" value="9"/>
</dbReference>
<dbReference type="Pfam" id="PF18911">
    <property type="entry name" value="PKD_4"/>
    <property type="match status" value="2"/>
</dbReference>
<evidence type="ECO:0000256" key="2">
    <source>
        <dbReference type="ARBA" id="ARBA00022729"/>
    </source>
</evidence>
<gene>
    <name evidence="6" type="ORF">FLL46_23885</name>
</gene>
<proteinExistence type="inferred from homology"/>
<dbReference type="GO" id="GO:0031410">
    <property type="term" value="C:cytoplasmic vesicle"/>
    <property type="evidence" value="ECO:0007669"/>
    <property type="project" value="TreeGrafter"/>
</dbReference>
<feature type="region of interest" description="Disordered" evidence="4">
    <location>
        <begin position="1003"/>
        <end position="1027"/>
    </location>
</feature>
<dbReference type="InterPro" id="IPR037524">
    <property type="entry name" value="PA14/GLEYA"/>
</dbReference>
<dbReference type="InterPro" id="IPR035986">
    <property type="entry name" value="PKD_dom_sf"/>
</dbReference>
<accession>A0A545U019</accession>
<dbReference type="CDD" id="cd00146">
    <property type="entry name" value="PKD"/>
    <property type="match status" value="2"/>
</dbReference>
<dbReference type="EMBL" id="VIKS01000015">
    <property type="protein sequence ID" value="TQV82812.1"/>
    <property type="molecule type" value="Genomic_DNA"/>
</dbReference>
<dbReference type="Pfam" id="PF22352">
    <property type="entry name" value="K319L-like_PKD"/>
    <property type="match status" value="8"/>
</dbReference>
<dbReference type="InterPro" id="IPR011874">
    <property type="entry name" value="Fibro_Slime"/>
</dbReference>
<dbReference type="NCBIfam" id="TIGR02148">
    <property type="entry name" value="Fibro_Slime"/>
    <property type="match status" value="1"/>
</dbReference>
<keyword evidence="3" id="KW-0325">Glycoprotein</keyword>
<dbReference type="InterPro" id="IPR000601">
    <property type="entry name" value="PKD_dom"/>
</dbReference>
<organism evidence="6 7">
    <name type="scientific">Aliikangiella coralliicola</name>
    <dbReference type="NCBI Taxonomy" id="2592383"/>
    <lineage>
        <taxon>Bacteria</taxon>
        <taxon>Pseudomonadati</taxon>
        <taxon>Pseudomonadota</taxon>
        <taxon>Gammaproteobacteria</taxon>
        <taxon>Oceanospirillales</taxon>
        <taxon>Pleioneaceae</taxon>
        <taxon>Aliikangiella</taxon>
    </lineage>
</organism>
<feature type="compositionally biased region" description="Polar residues" evidence="4">
    <location>
        <begin position="1073"/>
        <end position="1084"/>
    </location>
</feature>
<keyword evidence="7" id="KW-1185">Reference proteome</keyword>
<evidence type="ECO:0000313" key="6">
    <source>
        <dbReference type="EMBL" id="TQV82812.1"/>
    </source>
</evidence>
<keyword evidence="2" id="KW-0732">Signal</keyword>
<dbReference type="GO" id="GO:0016020">
    <property type="term" value="C:membrane"/>
    <property type="evidence" value="ECO:0007669"/>
    <property type="project" value="TreeGrafter"/>
</dbReference>
<dbReference type="SUPFAM" id="SSF82171">
    <property type="entry name" value="DPP6 N-terminal domain-like"/>
    <property type="match status" value="1"/>
</dbReference>
<dbReference type="Proteomes" id="UP000315439">
    <property type="component" value="Unassembled WGS sequence"/>
</dbReference>
<dbReference type="PROSITE" id="PS51820">
    <property type="entry name" value="PA14"/>
    <property type="match status" value="1"/>
</dbReference>
<reference evidence="6 7" key="1">
    <citation type="submission" date="2019-07" db="EMBL/GenBank/DDBJ databases">
        <title>Draft genome for Aliikangiella sp. M105.</title>
        <authorList>
            <person name="Wang G."/>
        </authorList>
    </citation>
    <scope>NUCLEOTIDE SEQUENCE [LARGE SCALE GENOMIC DNA]</scope>
    <source>
        <strain evidence="6 7">M105</strain>
    </source>
</reference>
<dbReference type="InterPro" id="IPR029865">
    <property type="entry name" value="KIAA0319-like"/>
</dbReference>
<evidence type="ECO:0000259" key="5">
    <source>
        <dbReference type="PROSITE" id="PS51820"/>
    </source>
</evidence>
<evidence type="ECO:0000256" key="4">
    <source>
        <dbReference type="SAM" id="MobiDB-lite"/>
    </source>
</evidence>
<feature type="compositionally biased region" description="Polar residues" evidence="4">
    <location>
        <begin position="1104"/>
        <end position="1116"/>
    </location>
</feature>
<evidence type="ECO:0000256" key="3">
    <source>
        <dbReference type="ARBA" id="ARBA00023180"/>
    </source>
</evidence>
<evidence type="ECO:0000313" key="7">
    <source>
        <dbReference type="Proteomes" id="UP000315439"/>
    </source>
</evidence>
<comment type="caution">
    <text evidence="6">The sequence shown here is derived from an EMBL/GenBank/DDBJ whole genome shotgun (WGS) entry which is preliminary data.</text>
</comment>
<dbReference type="InterPro" id="IPR011658">
    <property type="entry name" value="PA14_dom"/>
</dbReference>
<feature type="region of interest" description="Disordered" evidence="4">
    <location>
        <begin position="1073"/>
        <end position="1124"/>
    </location>
</feature>
<comment type="similarity">
    <text evidence="1">Belongs to the prespore-cell-inducing factor family.</text>
</comment>
<dbReference type="RefSeq" id="WP_142934457.1">
    <property type="nucleotide sequence ID" value="NZ_ML660171.1"/>
</dbReference>
<sequence>MDSLSHITKKWLFVILSVLLIASCKDESTEEQEESQQVVEVKQSIPFAYVERSVAAQAERYKNQFEQSLQNSGLSPLDLHSPYAFNTGARLMVRTGLEVDAIESEVLSEYFGSTDYDVKDLNVSADGKQLIFAARGSDANLKNFTWNIFIYSFDNKSIRRVIEDDAIANAGQDTNPVINNEGVIVFSSDRDAGDPAFPRENIELVGDLCEKVDPIENPSLLHRMTAQGENIVQLTFGTTNHDLNPTLLSDDKIAFVRWQRSMQPAPQCSANSGHSFEADFAAGLNSPGTWSDTNQCNLAKQTADGPVFVTNHYQLLTIDAQTKSMQQLYRTTTLDNSDAAFLALDKLLQIENGSLMTLIRHQYNSVLGGGVYELLPVQGEQNDNIFSEFSPRSLTSKNVDLYPEQLSLAGWFSTFWPYRDDSSRLLVSWAQCSIIDQGINRFCSASDSGAELDVQYGIWVYNPSDDSRLPVVRVKADTVFTELAISQPIVAQPSSLQVFDADFTDNEDGTEIVCHFPNNLPIANAGADQRGVAGNVYKLNGSESYDPDGDELTYAWTITEKPQGSAANLVNSDSVTPDLETDVGGVYRIQLVVNDGEADSTPDNVNVTVMVVNNVPKADAGADQTVNIGTLVKLSGANSSDADGDSLSYRWLILNAPAQSTAILSNSTTVEPEFTPDRVGSYQVQLIVNDGKVDSAPDTVNIIAGAPPVNNAPTANAGNDQSDDLGKTFTLNGSGSSDPDGDALTYRWSIQSKPTGSSASLFSANQVNASFTPDVEGDYVMQLIVNDGQVDSNIDTATISAVKNNTQPVANAGSDHQALTQETVVFDGSASLDADGDSLTYKWSMVSKPAGSNALLNNSESVKASLIADVAGSYTVQLIVNDGELDSVPDSAIATIEAKNQKPVANAGIDLTGAVGDTITLDGSRSSDPDGDPLTYRWTMTSSPAGSSVILNNADKVNPSFEPNLEGDYVAQLIVNDGSEDSDADRVNIKISIVNLRPVANAGEDQNASTGTQVTLDGSASNDPEGDPLTYRWTILQLPSGSSATLDNDESVSPTLMTDVKGNYEIQLIVNDGTSDSLPDSVTVSVEDPNNPPVADAGPDQPYKRNQTLQLDGSASSDRDGDPLTYRWSVVEPDVTDNIQLSNENDVTPNVIISDSQNYRLQLIVNDGKVDSAPDFVELKLDNTKPVADAGEDICDTVGVTIMLSGAGSSDLDGDPLTYQWRIVEAPIGSSSALSDSQIVNPSITFDTAGRYVIELVVSDGVVLSEPDTLVATIDEANTAPIANAGEDQSVHTGSKVTLDGSASRDPDGDPLSFRWSILHKPADSNAELSSSSSVQPKLDIDVAGDYVIQLIVNDGELDSEPDTVMISTFNMRPVANAGDDQSVDIMELVKLDGTGSYDSDGDDLTYRWSLLTVVGGTPPVIVNAESAEPEVTINETGTYVFQLIVNDGALDSVPDTVTIEVAPATCDLSDETQRVIPVTIRDFTPAHPDFEYHNMGTDYGIVKKDLGSDGLPVYARSYGSSKTTNGAAYFYQWYRDTDGVNLNIPKTLVITREPDSTIWGYSNSSFFPIDGEGYGNSGLTNPDHNYHFTMETHLSFDYKGGEVFTFRGDDDLWLFINGKLAIDIGGIHSAIERTIDLDEIADELGITVGNRYSFDLFFAERHTTRSNFKFQTNMDLECVE</sequence>
<dbReference type="PANTHER" id="PTHR46182:SF2">
    <property type="entry name" value="FI19480P1"/>
    <property type="match status" value="1"/>
</dbReference>
<feature type="domain" description="PA14" evidence="5">
    <location>
        <begin position="1525"/>
        <end position="1681"/>
    </location>
</feature>
<evidence type="ECO:0000256" key="1">
    <source>
        <dbReference type="ARBA" id="ARBA00008709"/>
    </source>
</evidence>
<dbReference type="SUPFAM" id="SSF49299">
    <property type="entry name" value="PKD domain"/>
    <property type="match status" value="9"/>
</dbReference>
<dbReference type="PANTHER" id="PTHR46182">
    <property type="entry name" value="FI19480P1"/>
    <property type="match status" value="1"/>
</dbReference>
<dbReference type="OrthoDB" id="9758386at2"/>
<dbReference type="InterPro" id="IPR022409">
    <property type="entry name" value="PKD/Chitinase_dom"/>
</dbReference>
<dbReference type="InterPro" id="IPR013783">
    <property type="entry name" value="Ig-like_fold"/>
</dbReference>
<dbReference type="Pfam" id="PF07691">
    <property type="entry name" value="PA14"/>
    <property type="match status" value="1"/>
</dbReference>